<keyword evidence="3" id="KW-1185">Reference proteome</keyword>
<protein>
    <submittedName>
        <fullName evidence="2">Outer membrane beta-barrel protein</fullName>
    </submittedName>
</protein>
<evidence type="ECO:0000256" key="1">
    <source>
        <dbReference type="SAM" id="SignalP"/>
    </source>
</evidence>
<reference evidence="2" key="1">
    <citation type="submission" date="2022-07" db="EMBL/GenBank/DDBJ databases">
        <title>Characterization of the Novel Bacterium Alteromonas immobilis LMIT006 and Alteromonas gregis LMIT007.</title>
        <authorList>
            <person name="Lin X."/>
        </authorList>
    </citation>
    <scope>NUCLEOTIDE SEQUENCE</scope>
    <source>
        <strain evidence="2">LMIT007</strain>
    </source>
</reference>
<dbReference type="GO" id="GO:0019867">
    <property type="term" value="C:outer membrane"/>
    <property type="evidence" value="ECO:0007669"/>
    <property type="project" value="InterPro"/>
</dbReference>
<name>A0AA42BLF5_9ALTE</name>
<dbReference type="Gene3D" id="2.40.160.20">
    <property type="match status" value="1"/>
</dbReference>
<evidence type="ECO:0000313" key="3">
    <source>
        <dbReference type="Proteomes" id="UP001165413"/>
    </source>
</evidence>
<dbReference type="AlphaFoldDB" id="A0AA42BLF5"/>
<dbReference type="EMBL" id="JANATA010000010">
    <property type="protein sequence ID" value="MCP3428755.1"/>
    <property type="molecule type" value="Genomic_DNA"/>
</dbReference>
<keyword evidence="1" id="KW-0732">Signal</keyword>
<dbReference type="PANTHER" id="PTHR36920">
    <property type="match status" value="1"/>
</dbReference>
<evidence type="ECO:0000313" key="2">
    <source>
        <dbReference type="EMBL" id="MCP3428755.1"/>
    </source>
</evidence>
<comment type="caution">
    <text evidence="2">The sequence shown here is derived from an EMBL/GenBank/DDBJ whole genome shotgun (WGS) entry which is preliminary data.</text>
</comment>
<gene>
    <name evidence="2" type="ORF">NLF92_07325</name>
</gene>
<sequence>MKTQLTTLAVILAASLTAPLAIAHKAGDILVRVGVTQVAPDDSSSNILVGGADFSLPTLGTVGGVAVDHNSQLGLNIAYFVTDHWNVEVLAATPFSHDIDLGNGVNLGSTKHLPPTVTANYFFAEPAAKFQPYIGVGFNYTVFFDEEFNSATADFITEDTGGAVVSDLSLDASFGLSAQIGADYQISDDLYINASVRYIDIATEASFDVNGDALGKIATVEINPMVYTVSLGYKF</sequence>
<dbReference type="SUPFAM" id="SSF56925">
    <property type="entry name" value="OMPA-like"/>
    <property type="match status" value="1"/>
</dbReference>
<dbReference type="Pfam" id="PF03922">
    <property type="entry name" value="OmpW"/>
    <property type="match status" value="1"/>
</dbReference>
<dbReference type="PANTHER" id="PTHR36920:SF1">
    <property type="entry name" value="OUTER MEMBRANE PROTEIN W"/>
    <property type="match status" value="1"/>
</dbReference>
<dbReference type="GO" id="GO:0055085">
    <property type="term" value="P:transmembrane transport"/>
    <property type="evidence" value="ECO:0007669"/>
    <property type="project" value="TreeGrafter"/>
</dbReference>
<accession>A0AA42BLF5</accession>
<dbReference type="Proteomes" id="UP001165413">
    <property type="component" value="Unassembled WGS sequence"/>
</dbReference>
<feature type="chain" id="PRO_5041321890" evidence="1">
    <location>
        <begin position="24"/>
        <end position="235"/>
    </location>
</feature>
<dbReference type="RefSeq" id="WP_254100330.1">
    <property type="nucleotide sequence ID" value="NZ_JANATA010000010.1"/>
</dbReference>
<proteinExistence type="predicted"/>
<organism evidence="2 3">
    <name type="scientific">Opacimonas viscosa</name>
    <dbReference type="NCBI Taxonomy" id="2961944"/>
    <lineage>
        <taxon>Bacteria</taxon>
        <taxon>Pseudomonadati</taxon>
        <taxon>Pseudomonadota</taxon>
        <taxon>Gammaproteobacteria</taxon>
        <taxon>Alteromonadales</taxon>
        <taxon>Alteromonadaceae</taxon>
        <taxon>Opacimonas</taxon>
    </lineage>
</organism>
<dbReference type="InterPro" id="IPR011250">
    <property type="entry name" value="OMP/PagP_B-barrel"/>
</dbReference>
<feature type="signal peptide" evidence="1">
    <location>
        <begin position="1"/>
        <end position="23"/>
    </location>
</feature>
<dbReference type="InterPro" id="IPR005618">
    <property type="entry name" value="OMPW"/>
</dbReference>